<comment type="caution">
    <text evidence="1">The sequence shown here is derived from an EMBL/GenBank/DDBJ whole genome shotgun (WGS) entry which is preliminary data.</text>
</comment>
<keyword evidence="2" id="KW-1185">Reference proteome</keyword>
<accession>A0A1Y1V6K8</accession>
<organism evidence="1 2">
    <name type="scientific">Piromyces finnis</name>
    <dbReference type="NCBI Taxonomy" id="1754191"/>
    <lineage>
        <taxon>Eukaryota</taxon>
        <taxon>Fungi</taxon>
        <taxon>Fungi incertae sedis</taxon>
        <taxon>Chytridiomycota</taxon>
        <taxon>Chytridiomycota incertae sedis</taxon>
        <taxon>Neocallimastigomycetes</taxon>
        <taxon>Neocallimastigales</taxon>
        <taxon>Neocallimastigaceae</taxon>
        <taxon>Piromyces</taxon>
    </lineage>
</organism>
<reference evidence="1 2" key="1">
    <citation type="submission" date="2016-08" db="EMBL/GenBank/DDBJ databases">
        <title>Genomes of anaerobic fungi encode conserved fungal cellulosomes for biomass hydrolysis.</title>
        <authorList>
            <consortium name="DOE Joint Genome Institute"/>
            <person name="Haitjema C.H."/>
            <person name="Gilmore S.P."/>
            <person name="Henske J.K."/>
            <person name="Solomon K.V."/>
            <person name="De Groot R."/>
            <person name="Kuo A."/>
            <person name="Mondo S.J."/>
            <person name="Salamov A.A."/>
            <person name="Labutti K."/>
            <person name="Zhao Z."/>
            <person name="Chiniquy J."/>
            <person name="Barry K."/>
            <person name="Brewer H.M."/>
            <person name="Purvine S.O."/>
            <person name="Wright A.T."/>
            <person name="Boxma B."/>
            <person name="Van Alen T."/>
            <person name="Hackstein J.H."/>
            <person name="Baker S.E."/>
            <person name="Grigoriev I.V."/>
            <person name="O'Malley M.A."/>
        </authorList>
    </citation>
    <scope>NUCLEOTIDE SEQUENCE [LARGE SCALE GENOMIC DNA]</scope>
    <source>
        <strain evidence="2">finn</strain>
    </source>
</reference>
<dbReference type="AlphaFoldDB" id="A0A1Y1V6K8"/>
<protein>
    <submittedName>
        <fullName evidence="1">Uncharacterized protein</fullName>
    </submittedName>
</protein>
<dbReference type="EMBL" id="MCFH01000027">
    <property type="protein sequence ID" value="ORX48448.1"/>
    <property type="molecule type" value="Genomic_DNA"/>
</dbReference>
<evidence type="ECO:0000313" key="2">
    <source>
        <dbReference type="Proteomes" id="UP000193719"/>
    </source>
</evidence>
<sequence>MPSSEDQLINENSYSVKQVKEFMARYVKHKTIDVERIMRECQQSDETWYSTIKESITYWKLCFSYQDCKLINELQELDDKAIKASYHETILDDITKKLRYAKYQAVNASSINSLNNSTDQLNVSSNNAKQLSINIDDNERISFQQSLGACERLSDSFYHLLSFILCYNLAWIKQSPLSSLNKENQEFLEDDVIASFNSMNIPIIIDEQETRIFYFKDSHLDLIYKKITENDDFEDFPFPLEHYFASDLYIIHEPWSLTKLLNICMWHLYNGTYHRYLRFLFPNVPEYLNLSSLNNQNMVTLEDITCFLLILIIQRHIKCSQNKNYFKGSTFVGQTFFLSVIQHPIAAVSPKIEKFWYSLIANYGRSKYKYMINDVYSTEEINKIILEIRGECNNSLIKEIWGLLGIHLMVCLSYE</sequence>
<dbReference type="Proteomes" id="UP000193719">
    <property type="component" value="Unassembled WGS sequence"/>
</dbReference>
<name>A0A1Y1V6K8_9FUNG</name>
<proteinExistence type="predicted"/>
<dbReference type="OrthoDB" id="2357150at2759"/>
<reference evidence="1 2" key="2">
    <citation type="submission" date="2016-08" db="EMBL/GenBank/DDBJ databases">
        <title>Pervasive Adenine N6-methylation of Active Genes in Fungi.</title>
        <authorList>
            <consortium name="DOE Joint Genome Institute"/>
            <person name="Mondo S.J."/>
            <person name="Dannebaum R.O."/>
            <person name="Kuo R.C."/>
            <person name="Labutti K."/>
            <person name="Haridas S."/>
            <person name="Kuo A."/>
            <person name="Salamov A."/>
            <person name="Ahrendt S.R."/>
            <person name="Lipzen A."/>
            <person name="Sullivan W."/>
            <person name="Andreopoulos W.B."/>
            <person name="Clum A."/>
            <person name="Lindquist E."/>
            <person name="Daum C."/>
            <person name="Ramamoorthy G.K."/>
            <person name="Gryganskyi A."/>
            <person name="Culley D."/>
            <person name="Magnuson J.K."/>
            <person name="James T.Y."/>
            <person name="O'Malley M.A."/>
            <person name="Stajich J.E."/>
            <person name="Spatafora J.W."/>
            <person name="Visel A."/>
            <person name="Grigoriev I.V."/>
        </authorList>
    </citation>
    <scope>NUCLEOTIDE SEQUENCE [LARGE SCALE GENOMIC DNA]</scope>
    <source>
        <strain evidence="2">finn</strain>
    </source>
</reference>
<gene>
    <name evidence="1" type="ORF">BCR36DRAFT_81226</name>
</gene>
<evidence type="ECO:0000313" key="1">
    <source>
        <dbReference type="EMBL" id="ORX48448.1"/>
    </source>
</evidence>